<keyword evidence="9" id="KW-0472">Membrane</keyword>
<keyword evidence="7" id="KW-0067">ATP-binding</keyword>
<dbReference type="OrthoDB" id="227596at2"/>
<feature type="transmembrane region" description="Helical" evidence="9">
    <location>
        <begin position="159"/>
        <end position="177"/>
    </location>
</feature>
<feature type="domain" description="Histidine kinase/HSP90-like ATPase" evidence="10">
    <location>
        <begin position="310"/>
        <end position="394"/>
    </location>
</feature>
<dbReference type="InterPro" id="IPR003594">
    <property type="entry name" value="HATPase_dom"/>
</dbReference>
<accession>A0A1W2EVF9</accession>
<dbReference type="AlphaFoldDB" id="A0A1W2EVF9"/>
<dbReference type="Pfam" id="PF02518">
    <property type="entry name" value="HATPase_c"/>
    <property type="match status" value="1"/>
</dbReference>
<evidence type="ECO:0000256" key="1">
    <source>
        <dbReference type="ARBA" id="ARBA00000085"/>
    </source>
</evidence>
<evidence type="ECO:0000259" key="11">
    <source>
        <dbReference type="Pfam" id="PF07730"/>
    </source>
</evidence>
<dbReference type="EC" id="2.7.13.3" evidence="2"/>
<dbReference type="SUPFAM" id="SSF55874">
    <property type="entry name" value="ATPase domain of HSP90 chaperone/DNA topoisomerase II/histidine kinase"/>
    <property type="match status" value="1"/>
</dbReference>
<dbReference type="EMBL" id="FWXV01000004">
    <property type="protein sequence ID" value="SMD13681.1"/>
    <property type="molecule type" value="Genomic_DNA"/>
</dbReference>
<evidence type="ECO:0000256" key="2">
    <source>
        <dbReference type="ARBA" id="ARBA00012438"/>
    </source>
</evidence>
<keyword evidence="13" id="KW-1185">Reference proteome</keyword>
<evidence type="ECO:0000256" key="7">
    <source>
        <dbReference type="ARBA" id="ARBA00022840"/>
    </source>
</evidence>
<comment type="catalytic activity">
    <reaction evidence="1">
        <text>ATP + protein L-histidine = ADP + protein N-phospho-L-histidine.</text>
        <dbReference type="EC" id="2.7.13.3"/>
    </reaction>
</comment>
<evidence type="ECO:0000259" key="10">
    <source>
        <dbReference type="Pfam" id="PF02518"/>
    </source>
</evidence>
<dbReference type="RefSeq" id="WP_084429297.1">
    <property type="nucleotide sequence ID" value="NZ_FWXV01000004.1"/>
</dbReference>
<keyword evidence="9" id="KW-1133">Transmembrane helix</keyword>
<dbReference type="InterPro" id="IPR036890">
    <property type="entry name" value="HATPase_C_sf"/>
</dbReference>
<dbReference type="Pfam" id="PF07730">
    <property type="entry name" value="HisKA_3"/>
    <property type="match status" value="1"/>
</dbReference>
<protein>
    <recommendedName>
        <fullName evidence="2">histidine kinase</fullName>
        <ecNumber evidence="2">2.7.13.3</ecNumber>
    </recommendedName>
</protein>
<dbReference type="PANTHER" id="PTHR24421:SF10">
    <property type="entry name" value="NITRATE_NITRITE SENSOR PROTEIN NARQ"/>
    <property type="match status" value="1"/>
</dbReference>
<evidence type="ECO:0000256" key="6">
    <source>
        <dbReference type="ARBA" id="ARBA00022777"/>
    </source>
</evidence>
<dbReference type="Proteomes" id="UP000192674">
    <property type="component" value="Unassembled WGS sequence"/>
</dbReference>
<keyword evidence="8" id="KW-0902">Two-component regulatory system</keyword>
<proteinExistence type="predicted"/>
<dbReference type="GO" id="GO:0000155">
    <property type="term" value="F:phosphorelay sensor kinase activity"/>
    <property type="evidence" value="ECO:0007669"/>
    <property type="project" value="InterPro"/>
</dbReference>
<dbReference type="GO" id="GO:0005524">
    <property type="term" value="F:ATP binding"/>
    <property type="evidence" value="ECO:0007669"/>
    <property type="project" value="UniProtKB-KW"/>
</dbReference>
<keyword evidence="9" id="KW-0812">Transmembrane</keyword>
<dbReference type="InterPro" id="IPR011712">
    <property type="entry name" value="Sig_transdc_His_kin_sub3_dim/P"/>
</dbReference>
<dbReference type="GO" id="GO:0016020">
    <property type="term" value="C:membrane"/>
    <property type="evidence" value="ECO:0007669"/>
    <property type="project" value="InterPro"/>
</dbReference>
<evidence type="ECO:0000256" key="5">
    <source>
        <dbReference type="ARBA" id="ARBA00022741"/>
    </source>
</evidence>
<organism evidence="12 13">
    <name type="scientific">Kibdelosporangium aridum</name>
    <dbReference type="NCBI Taxonomy" id="2030"/>
    <lineage>
        <taxon>Bacteria</taxon>
        <taxon>Bacillati</taxon>
        <taxon>Actinomycetota</taxon>
        <taxon>Actinomycetes</taxon>
        <taxon>Pseudonocardiales</taxon>
        <taxon>Pseudonocardiaceae</taxon>
        <taxon>Kibdelosporangium</taxon>
    </lineage>
</organism>
<dbReference type="GO" id="GO:0046983">
    <property type="term" value="F:protein dimerization activity"/>
    <property type="evidence" value="ECO:0007669"/>
    <property type="project" value="InterPro"/>
</dbReference>
<name>A0A1W2EVF9_KIBAR</name>
<keyword evidence="6 12" id="KW-0418">Kinase</keyword>
<dbReference type="Gene3D" id="1.20.5.1930">
    <property type="match status" value="1"/>
</dbReference>
<dbReference type="Gene3D" id="3.30.565.10">
    <property type="entry name" value="Histidine kinase-like ATPase, C-terminal domain"/>
    <property type="match status" value="1"/>
</dbReference>
<dbReference type="PANTHER" id="PTHR24421">
    <property type="entry name" value="NITRATE/NITRITE SENSOR PROTEIN NARX-RELATED"/>
    <property type="match status" value="1"/>
</dbReference>
<evidence type="ECO:0000256" key="8">
    <source>
        <dbReference type="ARBA" id="ARBA00023012"/>
    </source>
</evidence>
<gene>
    <name evidence="12" type="ORF">SAMN05661093_04901</name>
</gene>
<keyword evidence="4" id="KW-0808">Transferase</keyword>
<evidence type="ECO:0000256" key="3">
    <source>
        <dbReference type="ARBA" id="ARBA00022553"/>
    </source>
</evidence>
<dbReference type="CDD" id="cd16917">
    <property type="entry name" value="HATPase_UhpB-NarQ-NarX-like"/>
    <property type="match status" value="1"/>
</dbReference>
<dbReference type="InterPro" id="IPR050482">
    <property type="entry name" value="Sensor_HK_TwoCompSys"/>
</dbReference>
<evidence type="ECO:0000313" key="12">
    <source>
        <dbReference type="EMBL" id="SMD13681.1"/>
    </source>
</evidence>
<evidence type="ECO:0000256" key="9">
    <source>
        <dbReference type="SAM" id="Phobius"/>
    </source>
</evidence>
<feature type="transmembrane region" description="Helical" evidence="9">
    <location>
        <begin position="133"/>
        <end position="153"/>
    </location>
</feature>
<feature type="transmembrane region" description="Helical" evidence="9">
    <location>
        <begin position="27"/>
        <end position="50"/>
    </location>
</feature>
<feature type="domain" description="Signal transduction histidine kinase subgroup 3 dimerisation and phosphoacceptor" evidence="11">
    <location>
        <begin position="200"/>
        <end position="265"/>
    </location>
</feature>
<evidence type="ECO:0000313" key="13">
    <source>
        <dbReference type="Proteomes" id="UP000192674"/>
    </source>
</evidence>
<evidence type="ECO:0000256" key="4">
    <source>
        <dbReference type="ARBA" id="ARBA00022679"/>
    </source>
</evidence>
<reference evidence="12 13" key="1">
    <citation type="submission" date="2017-04" db="EMBL/GenBank/DDBJ databases">
        <authorList>
            <person name="Afonso C.L."/>
            <person name="Miller P.J."/>
            <person name="Scott M.A."/>
            <person name="Spackman E."/>
            <person name="Goraichik I."/>
            <person name="Dimitrov K.M."/>
            <person name="Suarez D.L."/>
            <person name="Swayne D.E."/>
        </authorList>
    </citation>
    <scope>NUCLEOTIDE SEQUENCE [LARGE SCALE GENOMIC DNA]</scope>
    <source>
        <strain evidence="12 13">DSM 43828</strain>
    </source>
</reference>
<keyword evidence="5" id="KW-0547">Nucleotide-binding</keyword>
<keyword evidence="3" id="KW-0597">Phosphoprotein</keyword>
<sequence>MGIVWAFVTGRDRELDPPIGWWRGPTWLGWALVLGVMGMWAISAFLIFTLANAGNSLVGVLVAAPEFAAVVLARHFPLTAVRLAFAATIAAAIYSKELPHPLGYARHWPLDSHLIPLAPVVALGIARAPKERMAGVALLAFGAMALATPIVAVGYGADMMAGPIAGVIGAVIAGFILNDNRYTRLESEYERQKRSHLQQRTKIARELHDVIGHHLSMIAVRTDSARYRLSGVTPEIQEEFSALGDAAREALTDARRLIGVLREDDSEAEHLPQPTIDDIPELVQSAVASGASVTAELSAVPGVPAMVGLAAYRIVQESLSNAMRHSPGTPISVCLRSAEDSIELSVENGPFAPFSEAVDGNGLAGIKERVSLVGGECAAGRRADGGFRVWAKLPR</sequence>